<sequence length="510" mass="57039">MECLMIVGLWCAHPNYNMRPSIQQAIQVLAFEVPLPLIPSKMPVPTYLAVESPPKSFQILSLLPKLKGVKLSAIHPQESKKNRALITSVSVNQFSRFMHGPQHQLLQPTPTPTVQVPDSDDFSFKISPSHSEPNLRHLQQPHHHHVHQPDPQPSSSGAPNASHQKRPGTLHRCRTAPAMAVMRDLNPHPTTQVPKPQSDSTSIIRQAVFLLLVYLSLGVVIYSFNRDKFSGVETHPVVDALYFCIVTMCTIGYGDIAPTTPLTKIFACVFVLFGFGFIDILLSGVVNFVLDLQENMILTGIQMGQTSRNRRFSARNYIVDVAKGRMRIRLKVGLALGAVVLCIGIGALVLCFVENLDWIDSVYLSVMSVTTVGYGDRAFKTLQGRLFAAVWLLFSTLAVARAFMYLAEARVDKRHRRIMNWVLHRDITVQDLLAADINNHGFISKSEYVIYKLKEMGKIGEKDILQICDQFSKLDQNHSGKITLPDLLAHRFSIRLQQAQGRQACSCSED</sequence>
<dbReference type="PRINTS" id="PR01333">
    <property type="entry name" value="2POREKCHANEL"/>
</dbReference>
<feature type="region of interest" description="Disordered" evidence="17">
    <location>
        <begin position="100"/>
        <end position="169"/>
    </location>
</feature>
<evidence type="ECO:0000256" key="1">
    <source>
        <dbReference type="ARBA" id="ARBA00004128"/>
    </source>
</evidence>
<organism evidence="20 21">
    <name type="scientific">Malus domestica</name>
    <name type="common">Apple</name>
    <name type="synonym">Pyrus malus</name>
    <dbReference type="NCBI Taxonomy" id="3750"/>
    <lineage>
        <taxon>Eukaryota</taxon>
        <taxon>Viridiplantae</taxon>
        <taxon>Streptophyta</taxon>
        <taxon>Embryophyta</taxon>
        <taxon>Tracheophyta</taxon>
        <taxon>Spermatophyta</taxon>
        <taxon>Magnoliopsida</taxon>
        <taxon>eudicotyledons</taxon>
        <taxon>Gunneridae</taxon>
        <taxon>Pentapetalae</taxon>
        <taxon>rosids</taxon>
        <taxon>fabids</taxon>
        <taxon>Rosales</taxon>
        <taxon>Rosaceae</taxon>
        <taxon>Amygdaloideae</taxon>
        <taxon>Maleae</taxon>
        <taxon>Malus</taxon>
    </lineage>
</organism>
<evidence type="ECO:0000256" key="15">
    <source>
        <dbReference type="ARBA" id="ARBA00023136"/>
    </source>
</evidence>
<comment type="subunit">
    <text evidence="3">Homodimer.</text>
</comment>
<feature type="transmembrane region" description="Helical" evidence="18">
    <location>
        <begin position="332"/>
        <end position="353"/>
    </location>
</feature>
<feature type="transmembrane region" description="Helical" evidence="18">
    <location>
        <begin position="203"/>
        <end position="224"/>
    </location>
</feature>
<comment type="caution">
    <text evidence="20">The sequence shown here is derived from an EMBL/GenBank/DDBJ whole genome shotgun (WGS) entry which is preliminary data.</text>
</comment>
<feature type="compositionally biased region" description="Low complexity" evidence="17">
    <location>
        <begin position="101"/>
        <end position="117"/>
    </location>
</feature>
<evidence type="ECO:0000256" key="6">
    <source>
        <dbReference type="ARBA" id="ARBA00022554"/>
    </source>
</evidence>
<dbReference type="InterPro" id="IPR013099">
    <property type="entry name" value="K_chnl_dom"/>
</dbReference>
<comment type="subcellular location">
    <subcellularLocation>
        <location evidence="1">Vacuole membrane</location>
        <topology evidence="1">Multi-pass membrane protein</topology>
    </subcellularLocation>
</comment>
<evidence type="ECO:0000256" key="7">
    <source>
        <dbReference type="ARBA" id="ARBA00022692"/>
    </source>
</evidence>
<feature type="transmembrane region" description="Helical" evidence="18">
    <location>
        <begin position="236"/>
        <end position="253"/>
    </location>
</feature>
<dbReference type="Pfam" id="PF07885">
    <property type="entry name" value="Ion_trans_2"/>
    <property type="match status" value="2"/>
</dbReference>
<dbReference type="GO" id="GO:0046872">
    <property type="term" value="F:metal ion binding"/>
    <property type="evidence" value="ECO:0007669"/>
    <property type="project" value="UniProtKB-KW"/>
</dbReference>
<proteinExistence type="inferred from homology"/>
<evidence type="ECO:0000256" key="12">
    <source>
        <dbReference type="ARBA" id="ARBA00022958"/>
    </source>
</evidence>
<keyword evidence="8" id="KW-0479">Metal-binding</keyword>
<evidence type="ECO:0000256" key="16">
    <source>
        <dbReference type="ARBA" id="ARBA00023303"/>
    </source>
</evidence>
<reference evidence="20 21" key="1">
    <citation type="submission" date="2018-10" db="EMBL/GenBank/DDBJ databases">
        <title>A high-quality apple genome assembly.</title>
        <authorList>
            <person name="Hu J."/>
        </authorList>
    </citation>
    <scope>NUCLEOTIDE SEQUENCE [LARGE SCALE GENOMIC DNA]</scope>
    <source>
        <strain evidence="21">cv. HFTH1</strain>
        <tissue evidence="20">Young leaf</tissue>
    </source>
</reference>
<gene>
    <name evidence="20" type="ORF">DVH24_035551</name>
</gene>
<keyword evidence="9" id="KW-0677">Repeat</keyword>
<dbReference type="InterPro" id="IPR018247">
    <property type="entry name" value="EF_Hand_1_Ca_BS"/>
</dbReference>
<dbReference type="PANTHER" id="PTHR11003">
    <property type="entry name" value="POTASSIUM CHANNEL, SUBFAMILY K"/>
    <property type="match status" value="1"/>
</dbReference>
<evidence type="ECO:0000256" key="11">
    <source>
        <dbReference type="ARBA" id="ARBA00022837"/>
    </source>
</evidence>
<evidence type="ECO:0000313" key="21">
    <source>
        <dbReference type="Proteomes" id="UP000290289"/>
    </source>
</evidence>
<dbReference type="FunFam" id="1.10.287.70:FF:000102">
    <property type="entry name" value="Two-pore potassium channel 3"/>
    <property type="match status" value="1"/>
</dbReference>
<feature type="domain" description="Potassium channel" evidence="19">
    <location>
        <begin position="340"/>
        <end position="408"/>
    </location>
</feature>
<dbReference type="Gene3D" id="1.10.238.10">
    <property type="entry name" value="EF-hand"/>
    <property type="match status" value="1"/>
</dbReference>
<evidence type="ECO:0000256" key="2">
    <source>
        <dbReference type="ARBA" id="ARBA00010159"/>
    </source>
</evidence>
<keyword evidence="6" id="KW-0926">Vacuole</keyword>
<name>A0A498J7X9_MALDO</name>
<dbReference type="Gene3D" id="1.10.287.70">
    <property type="match status" value="2"/>
</dbReference>
<evidence type="ECO:0000256" key="9">
    <source>
        <dbReference type="ARBA" id="ARBA00022737"/>
    </source>
</evidence>
<evidence type="ECO:0000313" key="20">
    <source>
        <dbReference type="EMBL" id="RXH90787.1"/>
    </source>
</evidence>
<dbReference type="InterPro" id="IPR011992">
    <property type="entry name" value="EF-hand-dom_pair"/>
</dbReference>
<keyword evidence="11" id="KW-0106">Calcium</keyword>
<feature type="domain" description="Potassium channel" evidence="19">
    <location>
        <begin position="210"/>
        <end position="289"/>
    </location>
</feature>
<keyword evidence="12" id="KW-0630">Potassium</keyword>
<evidence type="ECO:0000256" key="5">
    <source>
        <dbReference type="ARBA" id="ARBA00022538"/>
    </source>
</evidence>
<keyword evidence="7 18" id="KW-0812">Transmembrane</keyword>
<dbReference type="FunFam" id="1.10.287.70:FF:000165">
    <property type="entry name" value="Two-pore potassium channel 5"/>
    <property type="match status" value="1"/>
</dbReference>
<keyword evidence="13 18" id="KW-1133">Transmembrane helix</keyword>
<keyword evidence="16" id="KW-0407">Ion channel</keyword>
<keyword evidence="4" id="KW-0813">Transport</keyword>
<dbReference type="Proteomes" id="UP000290289">
    <property type="component" value="Chromosome 9"/>
</dbReference>
<keyword evidence="15 18" id="KW-0472">Membrane</keyword>
<accession>A0A498J7X9</accession>
<dbReference type="InterPro" id="IPR003280">
    <property type="entry name" value="2pore_dom_K_chnl"/>
</dbReference>
<keyword evidence="14" id="KW-0406">Ion transport</keyword>
<dbReference type="PANTHER" id="PTHR11003:SF268">
    <property type="entry name" value="TWO-PORE POTASSIUM CHANNEL 4-RELATED"/>
    <property type="match status" value="1"/>
</dbReference>
<keyword evidence="5" id="KW-0633">Potassium transport</keyword>
<comment type="similarity">
    <text evidence="2">Belongs to the two pore domain potassium channel (TC 1.A.1.7) family.</text>
</comment>
<evidence type="ECO:0000256" key="4">
    <source>
        <dbReference type="ARBA" id="ARBA00022448"/>
    </source>
</evidence>
<keyword evidence="10" id="KW-0631">Potassium channel</keyword>
<evidence type="ECO:0000256" key="8">
    <source>
        <dbReference type="ARBA" id="ARBA00022723"/>
    </source>
</evidence>
<dbReference type="GO" id="GO:0015271">
    <property type="term" value="F:outward rectifier potassium channel activity"/>
    <property type="evidence" value="ECO:0007669"/>
    <property type="project" value="TreeGrafter"/>
</dbReference>
<keyword evidence="21" id="KW-1185">Reference proteome</keyword>
<dbReference type="SUPFAM" id="SSF47473">
    <property type="entry name" value="EF-hand"/>
    <property type="match status" value="1"/>
</dbReference>
<evidence type="ECO:0000256" key="18">
    <source>
        <dbReference type="SAM" id="Phobius"/>
    </source>
</evidence>
<evidence type="ECO:0000256" key="10">
    <source>
        <dbReference type="ARBA" id="ARBA00022826"/>
    </source>
</evidence>
<dbReference type="SUPFAM" id="SSF81324">
    <property type="entry name" value="Voltage-gated potassium channels"/>
    <property type="match status" value="2"/>
</dbReference>
<dbReference type="PROSITE" id="PS00018">
    <property type="entry name" value="EF_HAND_1"/>
    <property type="match status" value="1"/>
</dbReference>
<dbReference type="GO" id="GO:0009705">
    <property type="term" value="C:plant-type vacuole membrane"/>
    <property type="evidence" value="ECO:0007669"/>
    <property type="project" value="TreeGrafter"/>
</dbReference>
<protein>
    <recommendedName>
        <fullName evidence="19">Potassium channel domain-containing protein</fullName>
    </recommendedName>
</protein>
<evidence type="ECO:0000256" key="3">
    <source>
        <dbReference type="ARBA" id="ARBA00011738"/>
    </source>
</evidence>
<dbReference type="GO" id="GO:0005886">
    <property type="term" value="C:plasma membrane"/>
    <property type="evidence" value="ECO:0007669"/>
    <property type="project" value="TreeGrafter"/>
</dbReference>
<evidence type="ECO:0000256" key="13">
    <source>
        <dbReference type="ARBA" id="ARBA00022989"/>
    </source>
</evidence>
<dbReference type="AlphaFoldDB" id="A0A498J7X9"/>
<dbReference type="GO" id="GO:0022841">
    <property type="term" value="F:potassium ion leak channel activity"/>
    <property type="evidence" value="ECO:0007669"/>
    <property type="project" value="TreeGrafter"/>
</dbReference>
<evidence type="ECO:0000256" key="17">
    <source>
        <dbReference type="SAM" id="MobiDB-lite"/>
    </source>
</evidence>
<evidence type="ECO:0000259" key="19">
    <source>
        <dbReference type="Pfam" id="PF07885"/>
    </source>
</evidence>
<evidence type="ECO:0000256" key="14">
    <source>
        <dbReference type="ARBA" id="ARBA00023065"/>
    </source>
</evidence>
<feature type="transmembrane region" description="Helical" evidence="18">
    <location>
        <begin position="265"/>
        <end position="290"/>
    </location>
</feature>
<dbReference type="EMBL" id="RDQH01000335">
    <property type="protein sequence ID" value="RXH90787.1"/>
    <property type="molecule type" value="Genomic_DNA"/>
</dbReference>
<dbReference type="GO" id="GO:0030322">
    <property type="term" value="P:stabilization of membrane potential"/>
    <property type="evidence" value="ECO:0007669"/>
    <property type="project" value="TreeGrafter"/>
</dbReference>
<feature type="transmembrane region" description="Helical" evidence="18">
    <location>
        <begin position="386"/>
        <end position="407"/>
    </location>
</feature>